<sequence length="109" mass="11751">MNVGVPKEIKTQEYRVGLTHGAVRECVAAGHNALVETRVGAGKGVTGDHYRKAGARRQCSLSRRQYARSCPGHLKPSVEEHYADFWLGSGNRASEPGSCARIPMCIDAG</sequence>
<evidence type="ECO:0000259" key="1">
    <source>
        <dbReference type="Pfam" id="PF05222"/>
    </source>
</evidence>
<dbReference type="Gene3D" id="3.40.50.720">
    <property type="entry name" value="NAD(P)-binding Rossmann-like Domain"/>
    <property type="match status" value="1"/>
</dbReference>
<protein>
    <recommendedName>
        <fullName evidence="1">Alanine dehydrogenase/pyridine nucleotide transhydrogenase N-terminal domain-containing protein</fullName>
    </recommendedName>
</protein>
<gene>
    <name evidence="2" type="ORF">HZZ13_00390</name>
</gene>
<dbReference type="EMBL" id="JACCHP010000001">
    <property type="protein sequence ID" value="MBH5396289.1"/>
    <property type="molecule type" value="Genomic_DNA"/>
</dbReference>
<accession>A0ABS0PHD9</accession>
<dbReference type="Pfam" id="PF05222">
    <property type="entry name" value="AlaDh_PNT_N"/>
    <property type="match status" value="1"/>
</dbReference>
<proteinExistence type="predicted"/>
<dbReference type="PANTHER" id="PTHR42795">
    <property type="entry name" value="ALANINE DEHYDROGENASE"/>
    <property type="match status" value="1"/>
</dbReference>
<dbReference type="PANTHER" id="PTHR42795:SF1">
    <property type="entry name" value="ALANINE DEHYDROGENASE"/>
    <property type="match status" value="1"/>
</dbReference>
<name>A0ABS0PHD9_9BRAD</name>
<reference evidence="2 3" key="1">
    <citation type="submission" date="2020-07" db="EMBL/GenBank/DDBJ databases">
        <title>Bradyrhizobium diversity isolated from nodules of indigenous legumes of Western Australia.</title>
        <authorList>
            <person name="Klepa M.S."/>
        </authorList>
    </citation>
    <scope>NUCLEOTIDE SEQUENCE [LARGE SCALE GENOMIC DNA]</scope>
    <source>
        <strain evidence="2 3">CNPSo 4010</strain>
    </source>
</reference>
<comment type="caution">
    <text evidence="2">The sequence shown here is derived from an EMBL/GenBank/DDBJ whole genome shotgun (WGS) entry which is preliminary data.</text>
</comment>
<evidence type="ECO:0000313" key="3">
    <source>
        <dbReference type="Proteomes" id="UP000807370"/>
    </source>
</evidence>
<feature type="domain" description="Alanine dehydrogenase/pyridine nucleotide transhydrogenase N-terminal" evidence="1">
    <location>
        <begin position="4"/>
        <end position="56"/>
    </location>
</feature>
<dbReference type="SUPFAM" id="SSF52283">
    <property type="entry name" value="Formate/glycerate dehydrogenase catalytic domain-like"/>
    <property type="match status" value="1"/>
</dbReference>
<evidence type="ECO:0000313" key="2">
    <source>
        <dbReference type="EMBL" id="MBH5396289.1"/>
    </source>
</evidence>
<dbReference type="Proteomes" id="UP000807370">
    <property type="component" value="Unassembled WGS sequence"/>
</dbReference>
<organism evidence="2 3">
    <name type="scientific">Bradyrhizobium agreste</name>
    <dbReference type="NCBI Taxonomy" id="2751811"/>
    <lineage>
        <taxon>Bacteria</taxon>
        <taxon>Pseudomonadati</taxon>
        <taxon>Pseudomonadota</taxon>
        <taxon>Alphaproteobacteria</taxon>
        <taxon>Hyphomicrobiales</taxon>
        <taxon>Nitrobacteraceae</taxon>
        <taxon>Bradyrhizobium</taxon>
    </lineage>
</organism>
<keyword evidence="3" id="KW-1185">Reference proteome</keyword>
<dbReference type="InterPro" id="IPR007886">
    <property type="entry name" value="AlaDH/PNT_N"/>
</dbReference>